<dbReference type="InterPro" id="IPR016187">
    <property type="entry name" value="CTDL_fold"/>
</dbReference>
<dbReference type="Pfam" id="PF00059">
    <property type="entry name" value="Lectin_C"/>
    <property type="match status" value="1"/>
</dbReference>
<dbReference type="PROSITE" id="PS00615">
    <property type="entry name" value="C_TYPE_LECTIN_1"/>
    <property type="match status" value="1"/>
</dbReference>
<dbReference type="InterPro" id="IPR001304">
    <property type="entry name" value="C-type_lectin-like"/>
</dbReference>
<keyword evidence="6" id="KW-1185">Reference proteome</keyword>
<dbReference type="InterPro" id="IPR018378">
    <property type="entry name" value="C-type_lectin_CS"/>
</dbReference>
<feature type="domain" description="C-type lectin" evidence="4">
    <location>
        <begin position="51"/>
        <end position="166"/>
    </location>
</feature>
<dbReference type="SUPFAM" id="SSF56436">
    <property type="entry name" value="C-type lectin-like"/>
    <property type="match status" value="1"/>
</dbReference>
<dbReference type="PANTHER" id="PTHR22803">
    <property type="entry name" value="MANNOSE, PHOSPHOLIPASE, LECTIN RECEPTOR RELATED"/>
    <property type="match status" value="1"/>
</dbReference>
<name>A0A8C6SV06_9GOBI</name>
<evidence type="ECO:0000256" key="2">
    <source>
        <dbReference type="SAM" id="MobiDB-lite"/>
    </source>
</evidence>
<evidence type="ECO:0000256" key="3">
    <source>
        <dbReference type="SAM" id="SignalP"/>
    </source>
</evidence>
<evidence type="ECO:0000259" key="4">
    <source>
        <dbReference type="PROSITE" id="PS50041"/>
    </source>
</evidence>
<organism evidence="5 6">
    <name type="scientific">Neogobius melanostomus</name>
    <name type="common">round goby</name>
    <dbReference type="NCBI Taxonomy" id="47308"/>
    <lineage>
        <taxon>Eukaryota</taxon>
        <taxon>Metazoa</taxon>
        <taxon>Chordata</taxon>
        <taxon>Craniata</taxon>
        <taxon>Vertebrata</taxon>
        <taxon>Euteleostomi</taxon>
        <taxon>Actinopterygii</taxon>
        <taxon>Neopterygii</taxon>
        <taxon>Teleostei</taxon>
        <taxon>Neoteleostei</taxon>
        <taxon>Acanthomorphata</taxon>
        <taxon>Gobiaria</taxon>
        <taxon>Gobiiformes</taxon>
        <taxon>Gobioidei</taxon>
        <taxon>Gobiidae</taxon>
        <taxon>Benthophilinae</taxon>
        <taxon>Neogobiini</taxon>
        <taxon>Neogobius</taxon>
    </lineage>
</organism>
<evidence type="ECO:0000256" key="1">
    <source>
        <dbReference type="ARBA" id="ARBA00023157"/>
    </source>
</evidence>
<evidence type="ECO:0000313" key="5">
    <source>
        <dbReference type="Ensembl" id="ENSNMLP00000011503.1"/>
    </source>
</evidence>
<sequence>MKLLVFSLLLCGASAQMSGSYSEVSRGGQDQGAIETTGDDTGRSTINWQTFNGRSFIFLANAVTWAHAQQHCLTLGGTLATVHNHEEEAFVKRVAGGKDAWIGLSDAQQDGFWFWINGNPLAYTNWCAGEPNNVHGIPQECVVINFSANKCWDDERCSIKRPFVCEKKLPNP</sequence>
<dbReference type="InterPro" id="IPR016186">
    <property type="entry name" value="C-type_lectin-like/link_sf"/>
</dbReference>
<dbReference type="InterPro" id="IPR050111">
    <property type="entry name" value="C-type_lectin/snaclec_domain"/>
</dbReference>
<dbReference type="SMART" id="SM00034">
    <property type="entry name" value="CLECT"/>
    <property type="match status" value="1"/>
</dbReference>
<dbReference type="Gene3D" id="3.10.100.10">
    <property type="entry name" value="Mannose-Binding Protein A, subunit A"/>
    <property type="match status" value="1"/>
</dbReference>
<dbReference type="AlphaFoldDB" id="A0A8C6SV06"/>
<feature type="chain" id="PRO_5034117827" description="C-type lectin domain-containing protein" evidence="3">
    <location>
        <begin position="16"/>
        <end position="172"/>
    </location>
</feature>
<protein>
    <recommendedName>
        <fullName evidence="4">C-type lectin domain-containing protein</fullName>
    </recommendedName>
</protein>
<keyword evidence="1" id="KW-1015">Disulfide bond</keyword>
<keyword evidence="3" id="KW-0732">Signal</keyword>
<feature type="signal peptide" evidence="3">
    <location>
        <begin position="1"/>
        <end position="15"/>
    </location>
</feature>
<reference evidence="5" key="1">
    <citation type="submission" date="2025-08" db="UniProtKB">
        <authorList>
            <consortium name="Ensembl"/>
        </authorList>
    </citation>
    <scope>IDENTIFICATION</scope>
</reference>
<feature type="region of interest" description="Disordered" evidence="2">
    <location>
        <begin position="20"/>
        <end position="41"/>
    </location>
</feature>
<evidence type="ECO:0000313" key="6">
    <source>
        <dbReference type="Proteomes" id="UP000694523"/>
    </source>
</evidence>
<reference evidence="5" key="2">
    <citation type="submission" date="2025-09" db="UniProtKB">
        <authorList>
            <consortium name="Ensembl"/>
        </authorList>
    </citation>
    <scope>IDENTIFICATION</scope>
</reference>
<dbReference type="Ensembl" id="ENSNMLT00000013001.1">
    <property type="protein sequence ID" value="ENSNMLP00000011503.1"/>
    <property type="gene ID" value="ENSNMLG00000007856.1"/>
</dbReference>
<dbReference type="PROSITE" id="PS50041">
    <property type="entry name" value="C_TYPE_LECTIN_2"/>
    <property type="match status" value="1"/>
</dbReference>
<proteinExistence type="predicted"/>
<accession>A0A8C6SV06</accession>
<dbReference type="Proteomes" id="UP000694523">
    <property type="component" value="Unplaced"/>
</dbReference>